<dbReference type="Proteomes" id="UP001055125">
    <property type="component" value="Unassembled WGS sequence"/>
</dbReference>
<evidence type="ECO:0000313" key="3">
    <source>
        <dbReference type="Proteomes" id="UP001055125"/>
    </source>
</evidence>
<dbReference type="RefSeq" id="WP_238246744.1">
    <property type="nucleotide sequence ID" value="NZ_BPQP01000100.1"/>
</dbReference>
<protein>
    <submittedName>
        <fullName evidence="2">Uncharacterized protein</fullName>
    </submittedName>
</protein>
<accession>A0ABQ4S7F6</accession>
<sequence>MIENTFVVHPHTGDHPSATTEGVEGASAGVSAAVSSARVPVSYRVTLDRLVLEQIYTAIQAPRDAEPVPTHVCLQPDALTLSTVWDGARFTSTMGLRRPRNNLPASGLTLSVSEALALVNRAEHLGRVSSVATVRRLDLVLEPALGRVTIASGGKTAVVTAAFETAPDYIHALRGIDVRLRSASYDLTPRGDPHDASTRSVGAQGGRNPTALVSCGIRWPASLLAPDFPLGALARVLAHPSDLLARPQPPNPRLLLDTSELHATLGPPATPGEDRAHEDQLNGACRVYFEIKWPVLFACLRASGGIPEHGVDVALSWHSAASEMLSLDLAPGSGLRAPGAPPAKRSRLPFVHLLSDTLRWLLATAEDSDRLLIGLRRGKAASVLLARGSGVPAFVTAPSTATADGLN</sequence>
<evidence type="ECO:0000313" key="2">
    <source>
        <dbReference type="EMBL" id="GJD97692.1"/>
    </source>
</evidence>
<proteinExistence type="predicted"/>
<comment type="caution">
    <text evidence="2">The sequence shown here is derived from an EMBL/GenBank/DDBJ whole genome shotgun (WGS) entry which is preliminary data.</text>
</comment>
<keyword evidence="3" id="KW-1185">Reference proteome</keyword>
<evidence type="ECO:0000256" key="1">
    <source>
        <dbReference type="SAM" id="MobiDB-lite"/>
    </source>
</evidence>
<reference evidence="2" key="2">
    <citation type="submission" date="2021-08" db="EMBL/GenBank/DDBJ databases">
        <authorList>
            <person name="Tani A."/>
            <person name="Ola A."/>
            <person name="Ogura Y."/>
            <person name="Katsura K."/>
            <person name="Hayashi T."/>
        </authorList>
    </citation>
    <scope>NUCLEOTIDE SEQUENCE</scope>
    <source>
        <strain evidence="2">DSM 19015</strain>
    </source>
</reference>
<feature type="region of interest" description="Disordered" evidence="1">
    <location>
        <begin position="1"/>
        <end position="24"/>
    </location>
</feature>
<dbReference type="EMBL" id="BPQP01000100">
    <property type="protein sequence ID" value="GJD97692.1"/>
    <property type="molecule type" value="Genomic_DNA"/>
</dbReference>
<organism evidence="2 3">
    <name type="scientific">Methylobacterium iners</name>
    <dbReference type="NCBI Taxonomy" id="418707"/>
    <lineage>
        <taxon>Bacteria</taxon>
        <taxon>Pseudomonadati</taxon>
        <taxon>Pseudomonadota</taxon>
        <taxon>Alphaproteobacteria</taxon>
        <taxon>Hyphomicrobiales</taxon>
        <taxon>Methylobacteriaceae</taxon>
        <taxon>Methylobacterium</taxon>
    </lineage>
</organism>
<name>A0ABQ4S7F6_9HYPH</name>
<gene>
    <name evidence="2" type="ORF">OCOJLMKI_4925</name>
</gene>
<reference evidence="2" key="1">
    <citation type="journal article" date="2021" name="Front. Microbiol.">
        <title>Comprehensive Comparative Genomics and Phenotyping of Methylobacterium Species.</title>
        <authorList>
            <person name="Alessa O."/>
            <person name="Ogura Y."/>
            <person name="Fujitani Y."/>
            <person name="Takami H."/>
            <person name="Hayashi T."/>
            <person name="Sahin N."/>
            <person name="Tani A."/>
        </authorList>
    </citation>
    <scope>NUCLEOTIDE SEQUENCE</scope>
    <source>
        <strain evidence="2">DSM 19015</strain>
    </source>
</reference>